<dbReference type="PANTHER" id="PTHR43451:SF1">
    <property type="entry name" value="ACETYLTRANSFERASE"/>
    <property type="match status" value="1"/>
</dbReference>
<name>F4L6C5_HALH1</name>
<dbReference type="SUPFAM" id="SSF55729">
    <property type="entry name" value="Acyl-CoA N-acyltransferases (Nat)"/>
    <property type="match status" value="1"/>
</dbReference>
<dbReference type="OrthoDB" id="424368at2"/>
<dbReference type="InterPro" id="IPR000182">
    <property type="entry name" value="GNAT_dom"/>
</dbReference>
<dbReference type="InterPro" id="IPR052564">
    <property type="entry name" value="N-acetyltrans/Recomb-assoc"/>
</dbReference>
<dbReference type="GO" id="GO:0016747">
    <property type="term" value="F:acyltransferase activity, transferring groups other than amino-acyl groups"/>
    <property type="evidence" value="ECO:0007669"/>
    <property type="project" value="InterPro"/>
</dbReference>
<evidence type="ECO:0000313" key="3">
    <source>
        <dbReference type="Proteomes" id="UP000008461"/>
    </source>
</evidence>
<dbReference type="Pfam" id="PF13673">
    <property type="entry name" value="Acetyltransf_10"/>
    <property type="match status" value="1"/>
</dbReference>
<accession>F4L6C5</accession>
<dbReference type="InterPro" id="IPR016181">
    <property type="entry name" value="Acyl_CoA_acyltransferase"/>
</dbReference>
<dbReference type="PROSITE" id="PS51186">
    <property type="entry name" value="GNAT"/>
    <property type="match status" value="1"/>
</dbReference>
<feature type="domain" description="N-acetyltransferase" evidence="1">
    <location>
        <begin position="1"/>
        <end position="154"/>
    </location>
</feature>
<dbReference type="CDD" id="cd04301">
    <property type="entry name" value="NAT_SF"/>
    <property type="match status" value="1"/>
</dbReference>
<reference key="2">
    <citation type="submission" date="2011-04" db="EMBL/GenBank/DDBJ databases">
        <title>Complete sequence of chromosome of Haliscomenobacter hydrossis DSM 1100.</title>
        <authorList>
            <consortium name="US DOE Joint Genome Institute (JGI-PGF)"/>
            <person name="Lucas S."/>
            <person name="Han J."/>
            <person name="Lapidus A."/>
            <person name="Bruce D."/>
            <person name="Goodwin L."/>
            <person name="Pitluck S."/>
            <person name="Peters L."/>
            <person name="Kyrpides N."/>
            <person name="Mavromatis K."/>
            <person name="Ivanova N."/>
            <person name="Ovchinnikova G."/>
            <person name="Pagani I."/>
            <person name="Daligault H."/>
            <person name="Detter J.C."/>
            <person name="Han C."/>
            <person name="Land M."/>
            <person name="Hauser L."/>
            <person name="Markowitz V."/>
            <person name="Cheng J.-F."/>
            <person name="Hugenholtz P."/>
            <person name="Woyke T."/>
            <person name="Wu D."/>
            <person name="Verbarg S."/>
            <person name="Frueling A."/>
            <person name="Brambilla E."/>
            <person name="Klenk H.-P."/>
            <person name="Eisen J.A."/>
        </authorList>
    </citation>
    <scope>NUCLEOTIDE SEQUENCE</scope>
    <source>
        <strain>DSM 1100</strain>
    </source>
</reference>
<dbReference type="Gene3D" id="3.40.630.30">
    <property type="match status" value="1"/>
</dbReference>
<dbReference type="STRING" id="760192.Halhy_0906"/>
<dbReference type="eggNOG" id="COG1247">
    <property type="taxonomic scope" value="Bacteria"/>
</dbReference>
<evidence type="ECO:0000313" key="2">
    <source>
        <dbReference type="EMBL" id="AEE48807.1"/>
    </source>
</evidence>
<dbReference type="EMBL" id="CP002691">
    <property type="protein sequence ID" value="AEE48807.1"/>
    <property type="molecule type" value="Genomic_DNA"/>
</dbReference>
<organism evidence="2 3">
    <name type="scientific">Haliscomenobacter hydrossis (strain ATCC 27775 / DSM 1100 / LMG 10767 / O)</name>
    <dbReference type="NCBI Taxonomy" id="760192"/>
    <lineage>
        <taxon>Bacteria</taxon>
        <taxon>Pseudomonadati</taxon>
        <taxon>Bacteroidota</taxon>
        <taxon>Saprospiria</taxon>
        <taxon>Saprospirales</taxon>
        <taxon>Haliscomenobacteraceae</taxon>
        <taxon>Haliscomenobacter</taxon>
    </lineage>
</organism>
<dbReference type="AlphaFoldDB" id="F4L6C5"/>
<dbReference type="Proteomes" id="UP000008461">
    <property type="component" value="Chromosome"/>
</dbReference>
<dbReference type="PANTHER" id="PTHR43451">
    <property type="entry name" value="ACETYLTRANSFERASE (GNAT) FAMILY PROTEIN"/>
    <property type="match status" value="1"/>
</dbReference>
<keyword evidence="3" id="KW-1185">Reference proteome</keyword>
<reference evidence="2 3" key="1">
    <citation type="journal article" date="2011" name="Stand. Genomic Sci.">
        <title>Complete genome sequence of Haliscomenobacter hydrossis type strain (O).</title>
        <authorList>
            <consortium name="US DOE Joint Genome Institute (JGI-PGF)"/>
            <person name="Daligault H."/>
            <person name="Lapidus A."/>
            <person name="Zeytun A."/>
            <person name="Nolan M."/>
            <person name="Lucas S."/>
            <person name="Del Rio T.G."/>
            <person name="Tice H."/>
            <person name="Cheng J.F."/>
            <person name="Tapia R."/>
            <person name="Han C."/>
            <person name="Goodwin L."/>
            <person name="Pitluck S."/>
            <person name="Liolios K."/>
            <person name="Pagani I."/>
            <person name="Ivanova N."/>
            <person name="Huntemann M."/>
            <person name="Mavromatis K."/>
            <person name="Mikhailova N."/>
            <person name="Pati A."/>
            <person name="Chen A."/>
            <person name="Palaniappan K."/>
            <person name="Land M."/>
            <person name="Hauser L."/>
            <person name="Brambilla E.M."/>
            <person name="Rohde M."/>
            <person name="Verbarg S."/>
            <person name="Goker M."/>
            <person name="Bristow J."/>
            <person name="Eisen J.A."/>
            <person name="Markowitz V."/>
            <person name="Hugenholtz P."/>
            <person name="Kyrpides N.C."/>
            <person name="Klenk H.P."/>
            <person name="Woyke T."/>
        </authorList>
    </citation>
    <scope>NUCLEOTIDE SEQUENCE [LARGE SCALE GENOMIC DNA]</scope>
    <source>
        <strain evidence="3">ATCC 27775 / DSM 1100 / LMG 10767 / O</strain>
    </source>
</reference>
<proteinExistence type="predicted"/>
<sequence>MHIRSATSADLTGITRLFFATVNKVNSKDYSPEHIQAWAEAALDQEYWQAKVSELYFWVAESEDAELLGFISLTPEGYLDHIFVHDQHQHEGIARALLTTLEAKARELNLQKIDSDVSITAKPFFDQQDYTVEKENRKEWKGLVFVNYRMSKVL</sequence>
<protein>
    <submittedName>
        <fullName evidence="2">GCN5-related N-acetyltransferase</fullName>
    </submittedName>
</protein>
<gene>
    <name evidence="2" type="ordered locus">Halhy_0906</name>
</gene>
<dbReference type="KEGG" id="hhy:Halhy_0906"/>
<evidence type="ECO:0000259" key="1">
    <source>
        <dbReference type="PROSITE" id="PS51186"/>
    </source>
</evidence>
<dbReference type="HOGENOM" id="CLU_087351_0_2_10"/>
<dbReference type="RefSeq" id="WP_013763365.1">
    <property type="nucleotide sequence ID" value="NC_015510.1"/>
</dbReference>